<dbReference type="PANTHER" id="PTHR35770">
    <property type="entry name" value="U2 SMALL NUCLEAR RIBONUCLEOPROTEIN AUXILIARY FACTOR-LIKE PROTEIN"/>
    <property type="match status" value="1"/>
</dbReference>
<sequence length="284" mass="31185">MAAVVKMPAVFGESQPDDDHEEQPRRPVLFHAQGQGLLRVVATDLHSLAWRRSLALPDIHDLVCTRYVGIAGSCSDFLDYLYSSLSSGHVKLSSSGPDSAKLMATKAKGLPRITISLDPVAPSALSDVIADFSHSLYAAFKNRQEQAAAEQEQIKRLMESLSSERVGYPYQCSCCLLSCWERNEVMQKQLEGLSFLDKRKATKPKLVTDQLTSLSAVPPVADQVIVPVQQQTSVVSPSKVPPAKSTKRIAPVPRRLLLMPDVFFLRARARGALLQDTEENGSDE</sequence>
<proteinExistence type="predicted"/>
<evidence type="ECO:0000313" key="1">
    <source>
        <dbReference type="EMBL" id="GJN25914.1"/>
    </source>
</evidence>
<protein>
    <submittedName>
        <fullName evidence="1">Uncharacterized protein</fullName>
    </submittedName>
</protein>
<dbReference type="PANTHER" id="PTHR35770:SF1">
    <property type="entry name" value="U2 SMALL NUCLEAR RIBONUCLEOPROTEIN AUXILIARY FACTOR-LIKE PROTEIN"/>
    <property type="match status" value="1"/>
</dbReference>
<organism evidence="1 2">
    <name type="scientific">Eleusine coracana subsp. coracana</name>
    <dbReference type="NCBI Taxonomy" id="191504"/>
    <lineage>
        <taxon>Eukaryota</taxon>
        <taxon>Viridiplantae</taxon>
        <taxon>Streptophyta</taxon>
        <taxon>Embryophyta</taxon>
        <taxon>Tracheophyta</taxon>
        <taxon>Spermatophyta</taxon>
        <taxon>Magnoliopsida</taxon>
        <taxon>Liliopsida</taxon>
        <taxon>Poales</taxon>
        <taxon>Poaceae</taxon>
        <taxon>PACMAD clade</taxon>
        <taxon>Chloridoideae</taxon>
        <taxon>Cynodonteae</taxon>
        <taxon>Eleusininae</taxon>
        <taxon>Eleusine</taxon>
    </lineage>
</organism>
<reference evidence="1" key="1">
    <citation type="journal article" date="2018" name="DNA Res.">
        <title>Multiple hybrid de novo genome assembly of finger millet, an orphan allotetraploid crop.</title>
        <authorList>
            <person name="Hatakeyama M."/>
            <person name="Aluri S."/>
            <person name="Balachadran M.T."/>
            <person name="Sivarajan S.R."/>
            <person name="Patrignani A."/>
            <person name="Gruter S."/>
            <person name="Poveda L."/>
            <person name="Shimizu-Inatsugi R."/>
            <person name="Baeten J."/>
            <person name="Francoijs K.J."/>
            <person name="Nataraja K.N."/>
            <person name="Reddy Y.A.N."/>
            <person name="Phadnis S."/>
            <person name="Ravikumar R.L."/>
            <person name="Schlapbach R."/>
            <person name="Sreeman S.M."/>
            <person name="Shimizu K.K."/>
        </authorList>
    </citation>
    <scope>NUCLEOTIDE SEQUENCE</scope>
</reference>
<dbReference type="AlphaFoldDB" id="A0AAV5ERH7"/>
<gene>
    <name evidence="1" type="primary">gb13800</name>
    <name evidence="1" type="ORF">PR202_gb13800</name>
</gene>
<keyword evidence="2" id="KW-1185">Reference proteome</keyword>
<accession>A0AAV5ERH7</accession>
<reference evidence="1" key="2">
    <citation type="submission" date="2021-12" db="EMBL/GenBank/DDBJ databases">
        <title>Resequencing data analysis of finger millet.</title>
        <authorList>
            <person name="Hatakeyama M."/>
            <person name="Aluri S."/>
            <person name="Balachadran M.T."/>
            <person name="Sivarajan S.R."/>
            <person name="Poveda L."/>
            <person name="Shimizu-Inatsugi R."/>
            <person name="Schlapbach R."/>
            <person name="Sreeman S.M."/>
            <person name="Shimizu K.K."/>
        </authorList>
    </citation>
    <scope>NUCLEOTIDE SEQUENCE</scope>
</reference>
<evidence type="ECO:0000313" key="2">
    <source>
        <dbReference type="Proteomes" id="UP001054889"/>
    </source>
</evidence>
<comment type="caution">
    <text evidence="1">The sequence shown here is derived from an EMBL/GenBank/DDBJ whole genome shotgun (WGS) entry which is preliminary data.</text>
</comment>
<dbReference type="Proteomes" id="UP001054889">
    <property type="component" value="Unassembled WGS sequence"/>
</dbReference>
<name>A0AAV5ERH7_ELECO</name>
<dbReference type="EMBL" id="BQKI01000079">
    <property type="protein sequence ID" value="GJN25914.1"/>
    <property type="molecule type" value="Genomic_DNA"/>
</dbReference>